<keyword evidence="2 4" id="KW-0378">Hydrolase</keyword>
<dbReference type="CDD" id="cd07197">
    <property type="entry name" value="nitrilase"/>
    <property type="match status" value="1"/>
</dbReference>
<dbReference type="PROSITE" id="PS01227">
    <property type="entry name" value="UPF0012"/>
    <property type="match status" value="1"/>
</dbReference>
<feature type="domain" description="CN hydrolase" evidence="3">
    <location>
        <begin position="3"/>
        <end position="258"/>
    </location>
</feature>
<keyword evidence="5" id="KW-1185">Reference proteome</keyword>
<dbReference type="GO" id="GO:0016787">
    <property type="term" value="F:hydrolase activity"/>
    <property type="evidence" value="ECO:0007669"/>
    <property type="project" value="UniProtKB-KW"/>
</dbReference>
<dbReference type="InterPro" id="IPR050345">
    <property type="entry name" value="Aliph_Amidase/BUP"/>
</dbReference>
<evidence type="ECO:0000313" key="4">
    <source>
        <dbReference type="EMBL" id="UWP86571.1"/>
    </source>
</evidence>
<evidence type="ECO:0000256" key="2">
    <source>
        <dbReference type="ARBA" id="ARBA00022801"/>
    </source>
</evidence>
<organism evidence="4 5">
    <name type="scientific">Dactylosporangium fulvum</name>
    <dbReference type="NCBI Taxonomy" id="53359"/>
    <lineage>
        <taxon>Bacteria</taxon>
        <taxon>Bacillati</taxon>
        <taxon>Actinomycetota</taxon>
        <taxon>Actinomycetes</taxon>
        <taxon>Micromonosporales</taxon>
        <taxon>Micromonosporaceae</taxon>
        <taxon>Dactylosporangium</taxon>
    </lineage>
</organism>
<dbReference type="RefSeq" id="WP_259865874.1">
    <property type="nucleotide sequence ID" value="NZ_BAAAST010000003.1"/>
</dbReference>
<dbReference type="InterPro" id="IPR003010">
    <property type="entry name" value="C-N_Hydrolase"/>
</dbReference>
<dbReference type="InterPro" id="IPR001110">
    <property type="entry name" value="UPF0012_CS"/>
</dbReference>
<dbReference type="PROSITE" id="PS50263">
    <property type="entry name" value="CN_HYDROLASE"/>
    <property type="match status" value="1"/>
</dbReference>
<dbReference type="EMBL" id="CP073720">
    <property type="protein sequence ID" value="UWP86571.1"/>
    <property type="molecule type" value="Genomic_DNA"/>
</dbReference>
<reference evidence="4" key="1">
    <citation type="submission" date="2021-04" db="EMBL/GenBank/DDBJ databases">
        <authorList>
            <person name="Hartkoorn R.C."/>
            <person name="Beaudoing E."/>
            <person name="Hot D."/>
        </authorList>
    </citation>
    <scope>NUCLEOTIDE SEQUENCE</scope>
    <source>
        <strain evidence="4">NRRL B-16292</strain>
    </source>
</reference>
<reference evidence="4" key="2">
    <citation type="submission" date="2022-09" db="EMBL/GenBank/DDBJ databases">
        <title>Biosynthetic gene clusters of Dactylosporangioum fulvum.</title>
        <authorList>
            <person name="Caradec T."/>
        </authorList>
    </citation>
    <scope>NUCLEOTIDE SEQUENCE</scope>
    <source>
        <strain evidence="4">NRRL B-16292</strain>
    </source>
</reference>
<evidence type="ECO:0000259" key="3">
    <source>
        <dbReference type="PROSITE" id="PS50263"/>
    </source>
</evidence>
<dbReference type="SUPFAM" id="SSF56317">
    <property type="entry name" value="Carbon-nitrogen hydrolase"/>
    <property type="match status" value="1"/>
</dbReference>
<gene>
    <name evidence="4" type="ORF">Dfulv_20955</name>
</gene>
<dbReference type="PANTHER" id="PTHR43674">
    <property type="entry name" value="NITRILASE C965.09-RELATED"/>
    <property type="match status" value="1"/>
</dbReference>
<comment type="similarity">
    <text evidence="1">Belongs to the carbon-nitrogen hydrolase superfamily. NIT1/NIT2 family.</text>
</comment>
<evidence type="ECO:0000313" key="5">
    <source>
        <dbReference type="Proteomes" id="UP001059617"/>
    </source>
</evidence>
<dbReference type="Pfam" id="PF00795">
    <property type="entry name" value="CN_hydrolase"/>
    <property type="match status" value="1"/>
</dbReference>
<sequence length="297" mass="32722">MTDTVLAVANMKVTRNKTANLRRILELVDEAAAQDADVLVLPEMCLQGFADFSFGLGDERMVAQKRYYFHESEPIPGPSTQAVQERAARHGMVVQFGLAEKALHGNLVFNSTAIVGPDGVIGSYRKVHNPAEAVYFGPGERTPVFDLGFATGASMICYDLAFPELARVFALQGATVLLMSTAWPMRGSDRSNDYHGISMDLAAKANAFFNQSWLLVSNQCQTEGDLHYWGHSQIVDPFGIVVAELADEEGVVTWSADLGEEILRARTEGFFGLNLLQDRRPQHYGLISDPREYRAST</sequence>
<proteinExistence type="inferred from homology"/>
<protein>
    <submittedName>
        <fullName evidence="4">Carbon-nitrogen hydrolase family protein</fullName>
    </submittedName>
</protein>
<dbReference type="Gene3D" id="3.60.110.10">
    <property type="entry name" value="Carbon-nitrogen hydrolase"/>
    <property type="match status" value="1"/>
</dbReference>
<accession>A0ABY5WBB8</accession>
<dbReference type="PANTHER" id="PTHR43674:SF16">
    <property type="entry name" value="CARBON-NITROGEN FAMILY, PUTATIVE (AFU_ORTHOLOGUE AFUA_5G02350)-RELATED"/>
    <property type="match status" value="1"/>
</dbReference>
<name>A0ABY5WBB8_9ACTN</name>
<evidence type="ECO:0000256" key="1">
    <source>
        <dbReference type="ARBA" id="ARBA00010613"/>
    </source>
</evidence>
<dbReference type="Proteomes" id="UP001059617">
    <property type="component" value="Chromosome"/>
</dbReference>
<dbReference type="InterPro" id="IPR036526">
    <property type="entry name" value="C-N_Hydrolase_sf"/>
</dbReference>